<dbReference type="Pfam" id="PF01435">
    <property type="entry name" value="Peptidase_M48"/>
    <property type="match status" value="1"/>
</dbReference>
<keyword evidence="9 11" id="KW-0482">Metalloprotease</keyword>
<evidence type="ECO:0000256" key="6">
    <source>
        <dbReference type="ARBA" id="ARBA00022801"/>
    </source>
</evidence>
<keyword evidence="2 11" id="KW-1003">Cell membrane</keyword>
<keyword evidence="3 11" id="KW-0645">Protease</keyword>
<evidence type="ECO:0000256" key="8">
    <source>
        <dbReference type="ARBA" id="ARBA00022989"/>
    </source>
</evidence>
<dbReference type="CDD" id="cd07327">
    <property type="entry name" value="M48B_HtpX_like"/>
    <property type="match status" value="1"/>
</dbReference>
<organism evidence="13 14">
    <name type="scientific">Thermacetogenium phaeum</name>
    <dbReference type="NCBI Taxonomy" id="85874"/>
    <lineage>
        <taxon>Bacteria</taxon>
        <taxon>Bacillati</taxon>
        <taxon>Bacillota</taxon>
        <taxon>Clostridia</taxon>
        <taxon>Thermoanaerobacterales</taxon>
        <taxon>Thermoanaerobacteraceae</taxon>
        <taxon>Thermacetogenium</taxon>
    </lineage>
</organism>
<feature type="binding site" evidence="11">
    <location>
        <position position="145"/>
    </location>
    <ligand>
        <name>Zn(2+)</name>
        <dbReference type="ChEBI" id="CHEBI:29105"/>
        <note>catalytic</note>
    </ligand>
</feature>
<reference evidence="14" key="1">
    <citation type="journal article" date="2015" name="MBio">
        <title>Genome-Resolved Metagenomic Analysis Reveals Roles for Candidate Phyla and Other Microbial Community Members in Biogeochemical Transformations in Oil Reservoirs.</title>
        <authorList>
            <person name="Hu P."/>
            <person name="Tom L."/>
            <person name="Singh A."/>
            <person name="Thomas B.C."/>
            <person name="Baker B.J."/>
            <person name="Piceno Y.M."/>
            <person name="Andersen G.L."/>
            <person name="Banfield J.F."/>
        </authorList>
    </citation>
    <scope>NUCLEOTIDE SEQUENCE [LARGE SCALE GENOMIC DNA]</scope>
</reference>
<evidence type="ECO:0000313" key="14">
    <source>
        <dbReference type="Proteomes" id="UP000053326"/>
    </source>
</evidence>
<feature type="domain" description="Peptidase M48" evidence="12">
    <location>
        <begin position="74"/>
        <end position="290"/>
    </location>
</feature>
<comment type="cofactor">
    <cofactor evidence="11">
        <name>Zn(2+)</name>
        <dbReference type="ChEBI" id="CHEBI:29105"/>
    </cofactor>
    <text evidence="11">Binds 1 zinc ion per subunit.</text>
</comment>
<evidence type="ECO:0000259" key="12">
    <source>
        <dbReference type="Pfam" id="PF01435"/>
    </source>
</evidence>
<feature type="binding site" evidence="11">
    <location>
        <position position="214"/>
    </location>
    <ligand>
        <name>Zn(2+)</name>
        <dbReference type="ChEBI" id="CHEBI:29105"/>
        <note>catalytic</note>
    </ligand>
</feature>
<sequence>MKRERFPVDYGLTARMIFTMFLLAALYLFFGLVLWYAGIGFTGIVFFVGIMLFIQYYFSDRLVLLSTGAREVSPQEAPQLHAMVERLSVLADVPKPRVAVMPTSIPNAFATGRSPRNAVVAVTAGLMQRLTEPEVEAVLAHEMSHIKNRDVAVMTIASFFATVASFIVQNFFFYGGFLDRDREDRGGAMLVYLVSLLVWLISFFLIRALSRYREFAADRGAAFLTGSPGLLSSALMKISGIMQRFPERDLRQAEGMNAFFIIPALRGESFAELFSTHPSLERRIAYLQELERQMRG</sequence>
<feature type="transmembrane region" description="Helical" evidence="11">
    <location>
        <begin position="189"/>
        <end position="209"/>
    </location>
</feature>
<comment type="caution">
    <text evidence="13">The sequence shown here is derived from an EMBL/GenBank/DDBJ whole genome shotgun (WGS) entry which is preliminary data.</text>
</comment>
<evidence type="ECO:0000256" key="11">
    <source>
        <dbReference type="HAMAP-Rule" id="MF_00188"/>
    </source>
</evidence>
<evidence type="ECO:0000256" key="10">
    <source>
        <dbReference type="ARBA" id="ARBA00023136"/>
    </source>
</evidence>
<evidence type="ECO:0000256" key="3">
    <source>
        <dbReference type="ARBA" id="ARBA00022670"/>
    </source>
</evidence>
<keyword evidence="10 11" id="KW-0472">Membrane</keyword>
<dbReference type="NCBIfam" id="NF002669">
    <property type="entry name" value="PRK02391.1"/>
    <property type="match status" value="1"/>
</dbReference>
<dbReference type="PANTHER" id="PTHR43221">
    <property type="entry name" value="PROTEASE HTPX"/>
    <property type="match status" value="1"/>
</dbReference>
<feature type="transmembrane region" description="Helical" evidence="11">
    <location>
        <begin position="151"/>
        <end position="177"/>
    </location>
</feature>
<keyword evidence="4 11" id="KW-0812">Transmembrane</keyword>
<dbReference type="AlphaFoldDB" id="A0A124FKD0"/>
<accession>A0A124FKD0</accession>
<gene>
    <name evidence="11" type="primary">htpX</name>
    <name evidence="13" type="ORF">XD66_0456</name>
</gene>
<dbReference type="GO" id="GO:0005886">
    <property type="term" value="C:plasma membrane"/>
    <property type="evidence" value="ECO:0007669"/>
    <property type="project" value="UniProtKB-SubCell"/>
</dbReference>
<comment type="similarity">
    <text evidence="1 11">Belongs to the peptidase M48B family.</text>
</comment>
<feature type="transmembrane region" description="Helical" evidence="11">
    <location>
        <begin position="36"/>
        <end position="58"/>
    </location>
</feature>
<feature type="binding site" evidence="11">
    <location>
        <position position="141"/>
    </location>
    <ligand>
        <name>Zn(2+)</name>
        <dbReference type="ChEBI" id="CHEBI:29105"/>
        <note>catalytic</note>
    </ligand>
</feature>
<dbReference type="GO" id="GO:0006508">
    <property type="term" value="P:proteolysis"/>
    <property type="evidence" value="ECO:0007669"/>
    <property type="project" value="UniProtKB-KW"/>
</dbReference>
<dbReference type="PANTHER" id="PTHR43221:SF2">
    <property type="entry name" value="PROTEASE HTPX HOMOLOG"/>
    <property type="match status" value="1"/>
</dbReference>
<proteinExistence type="inferred from homology"/>
<evidence type="ECO:0000256" key="7">
    <source>
        <dbReference type="ARBA" id="ARBA00022833"/>
    </source>
</evidence>
<evidence type="ECO:0000256" key="1">
    <source>
        <dbReference type="ARBA" id="ARBA00009779"/>
    </source>
</evidence>
<feature type="active site" evidence="11">
    <location>
        <position position="142"/>
    </location>
</feature>
<keyword evidence="5 11" id="KW-0479">Metal-binding</keyword>
<evidence type="ECO:0000313" key="13">
    <source>
        <dbReference type="EMBL" id="KUK36835.1"/>
    </source>
</evidence>
<dbReference type="Gene3D" id="3.30.2010.10">
    <property type="entry name" value="Metalloproteases ('zincins'), catalytic domain"/>
    <property type="match status" value="1"/>
</dbReference>
<evidence type="ECO:0000256" key="4">
    <source>
        <dbReference type="ARBA" id="ARBA00022692"/>
    </source>
</evidence>
<keyword evidence="7 11" id="KW-0862">Zinc</keyword>
<comment type="subcellular location">
    <subcellularLocation>
        <location evidence="11">Cell membrane</location>
        <topology evidence="11">Multi-pass membrane protein</topology>
    </subcellularLocation>
</comment>
<dbReference type="GO" id="GO:0008270">
    <property type="term" value="F:zinc ion binding"/>
    <property type="evidence" value="ECO:0007669"/>
    <property type="project" value="UniProtKB-UniRule"/>
</dbReference>
<dbReference type="PATRIC" id="fig|85874.4.peg.1599"/>
<name>A0A124FKD0_9THEO</name>
<dbReference type="OMA" id="AVCCTEG"/>
<dbReference type="EMBL" id="LGFO01000036">
    <property type="protein sequence ID" value="KUK36835.1"/>
    <property type="molecule type" value="Genomic_DNA"/>
</dbReference>
<keyword evidence="6 11" id="KW-0378">Hydrolase</keyword>
<dbReference type="EC" id="3.4.24.-" evidence="11"/>
<dbReference type="InterPro" id="IPR001915">
    <property type="entry name" value="Peptidase_M48"/>
</dbReference>
<dbReference type="HAMAP" id="MF_00188">
    <property type="entry name" value="Pept_M48_protease_HtpX"/>
    <property type="match status" value="1"/>
</dbReference>
<evidence type="ECO:0000256" key="9">
    <source>
        <dbReference type="ARBA" id="ARBA00023049"/>
    </source>
</evidence>
<keyword evidence="8 11" id="KW-1133">Transmembrane helix</keyword>
<dbReference type="Proteomes" id="UP000053326">
    <property type="component" value="Unassembled WGS sequence"/>
</dbReference>
<feature type="transmembrane region" description="Helical" evidence="11">
    <location>
        <begin position="12"/>
        <end position="30"/>
    </location>
</feature>
<dbReference type="GO" id="GO:0004222">
    <property type="term" value="F:metalloendopeptidase activity"/>
    <property type="evidence" value="ECO:0007669"/>
    <property type="project" value="UniProtKB-UniRule"/>
</dbReference>
<dbReference type="InterPro" id="IPR050083">
    <property type="entry name" value="HtpX_protease"/>
</dbReference>
<protein>
    <recommendedName>
        <fullName evidence="11">Protease HtpX homolog</fullName>
        <ecNumber evidence="11">3.4.24.-</ecNumber>
    </recommendedName>
</protein>
<evidence type="ECO:0000256" key="5">
    <source>
        <dbReference type="ARBA" id="ARBA00022723"/>
    </source>
</evidence>
<dbReference type="InterPro" id="IPR022919">
    <property type="entry name" value="Pept_M48_protease_HtpX"/>
</dbReference>
<evidence type="ECO:0000256" key="2">
    <source>
        <dbReference type="ARBA" id="ARBA00022475"/>
    </source>
</evidence>